<proteinExistence type="predicted"/>
<feature type="region of interest" description="Disordered" evidence="1">
    <location>
        <begin position="69"/>
        <end position="95"/>
    </location>
</feature>
<feature type="compositionally biased region" description="Basic and acidic residues" evidence="1">
    <location>
        <begin position="86"/>
        <end position="95"/>
    </location>
</feature>
<organism evidence="2 3">
    <name type="scientific">Streblomastix strix</name>
    <dbReference type="NCBI Taxonomy" id="222440"/>
    <lineage>
        <taxon>Eukaryota</taxon>
        <taxon>Metamonada</taxon>
        <taxon>Preaxostyla</taxon>
        <taxon>Oxymonadida</taxon>
        <taxon>Streblomastigidae</taxon>
        <taxon>Streblomastix</taxon>
    </lineage>
</organism>
<evidence type="ECO:0000313" key="3">
    <source>
        <dbReference type="Proteomes" id="UP000324800"/>
    </source>
</evidence>
<evidence type="ECO:0000256" key="1">
    <source>
        <dbReference type="SAM" id="MobiDB-lite"/>
    </source>
</evidence>
<protein>
    <submittedName>
        <fullName evidence="2">Uncharacterized protein</fullName>
    </submittedName>
</protein>
<dbReference type="AlphaFoldDB" id="A0A5J4WTY7"/>
<comment type="caution">
    <text evidence="2">The sequence shown here is derived from an EMBL/GenBank/DDBJ whole genome shotgun (WGS) entry which is preliminary data.</text>
</comment>
<dbReference type="EMBL" id="SNRW01001145">
    <property type="protein sequence ID" value="KAA6397589.1"/>
    <property type="molecule type" value="Genomic_DNA"/>
</dbReference>
<name>A0A5J4WTY7_9EUKA</name>
<dbReference type="Proteomes" id="UP000324800">
    <property type="component" value="Unassembled WGS sequence"/>
</dbReference>
<accession>A0A5J4WTY7</accession>
<gene>
    <name evidence="2" type="ORF">EZS28_006881</name>
</gene>
<sequence length="95" mass="10819">MTSLFSSQTLSNWGKKLVSSAQRAAGALDNCRASDCAAGVLLKQQIIIHEAKDWLCGWIKESMSKIDKMREEERQSESQIWTQAEQQEKEMRLSE</sequence>
<reference evidence="2 3" key="1">
    <citation type="submission" date="2019-03" db="EMBL/GenBank/DDBJ databases">
        <title>Single cell metagenomics reveals metabolic interactions within the superorganism composed of flagellate Streblomastix strix and complex community of Bacteroidetes bacteria on its surface.</title>
        <authorList>
            <person name="Treitli S.C."/>
            <person name="Kolisko M."/>
            <person name="Husnik F."/>
            <person name="Keeling P."/>
            <person name="Hampl V."/>
        </authorList>
    </citation>
    <scope>NUCLEOTIDE SEQUENCE [LARGE SCALE GENOMIC DNA]</scope>
    <source>
        <strain evidence="2">ST1C</strain>
    </source>
</reference>
<evidence type="ECO:0000313" key="2">
    <source>
        <dbReference type="EMBL" id="KAA6397589.1"/>
    </source>
</evidence>